<dbReference type="Gene3D" id="2.40.400.10">
    <property type="entry name" value="Acetoacetate decarboxylase-like"/>
    <property type="match status" value="1"/>
</dbReference>
<dbReference type="STRING" id="47866.GA0074694_3950"/>
<dbReference type="RefSeq" id="WP_091460414.1">
    <property type="nucleotide sequence ID" value="NZ_FMHU01000002.1"/>
</dbReference>
<gene>
    <name evidence="2" type="ORF">GA0074694_3950</name>
</gene>
<reference evidence="3" key="1">
    <citation type="submission" date="2016-06" db="EMBL/GenBank/DDBJ databases">
        <authorList>
            <person name="Varghese N."/>
        </authorList>
    </citation>
    <scope>NUCLEOTIDE SEQUENCE [LARGE SCALE GENOMIC DNA]</scope>
    <source>
        <strain evidence="3">DSM 46123</strain>
    </source>
</reference>
<dbReference type="EMBL" id="FMHU01000002">
    <property type="protein sequence ID" value="SCL24506.1"/>
    <property type="molecule type" value="Genomic_DNA"/>
</dbReference>
<protein>
    <submittedName>
        <fullName evidence="2">Acetoacetate decarboxylase (ADC)</fullName>
    </submittedName>
</protein>
<dbReference type="AlphaFoldDB" id="A0A1C6S4V2"/>
<evidence type="ECO:0000313" key="3">
    <source>
        <dbReference type="Proteomes" id="UP000198906"/>
    </source>
</evidence>
<dbReference type="SUPFAM" id="SSF160104">
    <property type="entry name" value="Acetoacetate decarboxylase-like"/>
    <property type="match status" value="1"/>
</dbReference>
<dbReference type="InterPro" id="IPR010451">
    <property type="entry name" value="Acetoacetate_decarboxylase"/>
</dbReference>
<dbReference type="GO" id="GO:0016829">
    <property type="term" value="F:lyase activity"/>
    <property type="evidence" value="ECO:0007669"/>
    <property type="project" value="InterPro"/>
</dbReference>
<dbReference type="InterPro" id="IPR023375">
    <property type="entry name" value="ADC_dom_sf"/>
</dbReference>
<dbReference type="Pfam" id="PF06314">
    <property type="entry name" value="ADC"/>
    <property type="match status" value="1"/>
</dbReference>
<organism evidence="2 3">
    <name type="scientific">Micromonospora inyonensis</name>
    <dbReference type="NCBI Taxonomy" id="47866"/>
    <lineage>
        <taxon>Bacteria</taxon>
        <taxon>Bacillati</taxon>
        <taxon>Actinomycetota</taxon>
        <taxon>Actinomycetes</taxon>
        <taxon>Micromonosporales</taxon>
        <taxon>Micromonosporaceae</taxon>
        <taxon>Micromonospora</taxon>
    </lineage>
</organism>
<dbReference type="Proteomes" id="UP000198906">
    <property type="component" value="Unassembled WGS sequence"/>
</dbReference>
<accession>A0A1C6S4V2</accession>
<evidence type="ECO:0000256" key="1">
    <source>
        <dbReference type="SAM" id="MobiDB-lite"/>
    </source>
</evidence>
<sequence length="285" mass="31397">MSFSRRERRLRGRYANVDGIPFRMPVATGSSPSLTALFRADADAVRKLLPGRELRPLRIGRHALLLVTVVDYQDTDIGRYIELCVGVPCRRGLTGLGVYIHDLPVSTEISVKGGLGIWGMPKRRASLDFLVDADTVSSQYDLDGRMVLRIDAPRPARTPLPVRFRTVGYGSFRGLLVRSRIRLAGRVGLRRGGRLTLGDHPRARVLRDLGVGSRPLVTAFLPAMVGVLDDHVESWFLTFDAPVPPAVPGLRDVVDLGLGQEWPPPPDRAAADRRRQPPVGQVPGR</sequence>
<evidence type="ECO:0000313" key="2">
    <source>
        <dbReference type="EMBL" id="SCL24506.1"/>
    </source>
</evidence>
<proteinExistence type="predicted"/>
<name>A0A1C6S4V2_9ACTN</name>
<keyword evidence="3" id="KW-1185">Reference proteome</keyword>
<feature type="region of interest" description="Disordered" evidence="1">
    <location>
        <begin position="258"/>
        <end position="285"/>
    </location>
</feature>